<evidence type="ECO:0000313" key="5">
    <source>
        <dbReference type="EMBL" id="KAG8465391.1"/>
    </source>
</evidence>
<dbReference type="InterPro" id="IPR039223">
    <property type="entry name" value="AATF/Bfr2"/>
</dbReference>
<comment type="caution">
    <text evidence="5">The sequence shown here is derived from an EMBL/GenBank/DDBJ whole genome shotgun (WGS) entry which is preliminary data.</text>
</comment>
<dbReference type="InterPro" id="IPR025160">
    <property type="entry name" value="AATF"/>
</dbReference>
<feature type="compositionally biased region" description="Basic and acidic residues" evidence="2">
    <location>
        <begin position="139"/>
        <end position="149"/>
    </location>
</feature>
<dbReference type="Proteomes" id="UP000751190">
    <property type="component" value="Unassembled WGS sequence"/>
</dbReference>
<dbReference type="InterPro" id="IPR012617">
    <property type="entry name" value="AATF_C"/>
</dbReference>
<proteinExistence type="inferred from homology"/>
<dbReference type="Pfam" id="PF13339">
    <property type="entry name" value="AATF-Che1"/>
    <property type="match status" value="1"/>
</dbReference>
<sequence>MATRAAYVSDEIAALFDPRPDGDFDPEADVAVDDAARLIAQGDLTTDDAEFEARGSTLRARGALDELDGRYPSKPISRKAWERQFAGSKPTRAPPEIDAGLDSDSAAEEASEEGGVGTRARGRAREKGARARAHGRRGRAGEEATERVTADSGEEDEADDEPDGQARQSRPAPGTLQAEWAELQAEEAQIARQLAADAADEQRRAREAAAQHSAWEQVFNVRILLHKALTAANQAPDPALQPDFAAHSAPARSAFAECARSALVLLADMLALNGALGAAAADGADVSEHARDIERISHAALGDAPARLVDAGWRVASAQTAAGLRVQLRALDDWSARAGLASVPGTERKFKAFQRGIGEQVDGALADPERVRARAHTVRSGRRPLGMRAVPGVGAPRDLGDGEELRCLHVYDDTDLYHAQLKEFVERQSDGARGGDAPKRALKRRRREVDRKASKGRKVSYEVHPKLQNFMCPVELAQPVAVHELFSRVFGTDGGQTPF</sequence>
<dbReference type="EMBL" id="JAGTXO010000010">
    <property type="protein sequence ID" value="KAG8465391.1"/>
    <property type="molecule type" value="Genomic_DNA"/>
</dbReference>
<protein>
    <recommendedName>
        <fullName evidence="7">Protein BFR2</fullName>
    </recommendedName>
</protein>
<accession>A0A8J5XHX5</accession>
<feature type="domain" description="AATF leucine zipper-containing" evidence="4">
    <location>
        <begin position="204"/>
        <end position="337"/>
    </location>
</feature>
<feature type="region of interest" description="Disordered" evidence="2">
    <location>
        <begin position="69"/>
        <end position="175"/>
    </location>
</feature>
<evidence type="ECO:0000259" key="3">
    <source>
        <dbReference type="Pfam" id="PF08164"/>
    </source>
</evidence>
<gene>
    <name evidence="5" type="ORF">KFE25_002698</name>
</gene>
<dbReference type="PANTHER" id="PTHR15565:SF0">
    <property type="entry name" value="PROTEIN AATF"/>
    <property type="match status" value="1"/>
</dbReference>
<dbReference type="Pfam" id="PF08164">
    <property type="entry name" value="TRAUB"/>
    <property type="match status" value="1"/>
</dbReference>
<reference evidence="5" key="1">
    <citation type="submission" date="2021-05" db="EMBL/GenBank/DDBJ databases">
        <title>The genome of the haptophyte Pavlova lutheri (Diacronema luteri, Pavlovales) - a model for lipid biosynthesis in eukaryotic algae.</title>
        <authorList>
            <person name="Hulatt C.J."/>
            <person name="Posewitz M.C."/>
        </authorList>
    </citation>
    <scope>NUCLEOTIDE SEQUENCE</scope>
    <source>
        <strain evidence="5">NIVA-4/92</strain>
    </source>
</reference>
<evidence type="ECO:0008006" key="7">
    <source>
        <dbReference type="Google" id="ProtNLM"/>
    </source>
</evidence>
<feature type="compositionally biased region" description="Acidic residues" evidence="2">
    <location>
        <begin position="99"/>
        <end position="112"/>
    </location>
</feature>
<feature type="compositionally biased region" description="Acidic residues" evidence="2">
    <location>
        <begin position="152"/>
        <end position="163"/>
    </location>
</feature>
<evidence type="ECO:0000259" key="4">
    <source>
        <dbReference type="Pfam" id="PF13339"/>
    </source>
</evidence>
<feature type="region of interest" description="Disordered" evidence="2">
    <location>
        <begin position="428"/>
        <end position="458"/>
    </location>
</feature>
<comment type="similarity">
    <text evidence="1">Belongs to the AATF family.</text>
</comment>
<evidence type="ECO:0000256" key="2">
    <source>
        <dbReference type="SAM" id="MobiDB-lite"/>
    </source>
</evidence>
<dbReference type="OMA" id="INFMAPN"/>
<organism evidence="5 6">
    <name type="scientific">Diacronema lutheri</name>
    <name type="common">Unicellular marine alga</name>
    <name type="synonym">Monochrysis lutheri</name>
    <dbReference type="NCBI Taxonomy" id="2081491"/>
    <lineage>
        <taxon>Eukaryota</taxon>
        <taxon>Haptista</taxon>
        <taxon>Haptophyta</taxon>
        <taxon>Pavlovophyceae</taxon>
        <taxon>Pavlovales</taxon>
        <taxon>Pavlovaceae</taxon>
        <taxon>Diacronema</taxon>
    </lineage>
</organism>
<dbReference type="AlphaFoldDB" id="A0A8J5XHX5"/>
<evidence type="ECO:0000313" key="6">
    <source>
        <dbReference type="Proteomes" id="UP000751190"/>
    </source>
</evidence>
<name>A0A8J5XHX5_DIALT</name>
<keyword evidence="6" id="KW-1185">Reference proteome</keyword>
<dbReference type="OrthoDB" id="5783963at2759"/>
<dbReference type="GO" id="GO:0005730">
    <property type="term" value="C:nucleolus"/>
    <property type="evidence" value="ECO:0007669"/>
    <property type="project" value="TreeGrafter"/>
</dbReference>
<evidence type="ECO:0000256" key="1">
    <source>
        <dbReference type="ARBA" id="ARBA00008966"/>
    </source>
</evidence>
<dbReference type="PANTHER" id="PTHR15565">
    <property type="entry name" value="AATF PROTEIN APOPTOSIS ANTAGONIZING TRANSCRIPTION FACTOR"/>
    <property type="match status" value="1"/>
</dbReference>
<feature type="compositionally biased region" description="Basic and acidic residues" evidence="2">
    <location>
        <begin position="447"/>
        <end position="458"/>
    </location>
</feature>
<feature type="domain" description="Apoptosis-antagonizing transcription factor C-terminal" evidence="3">
    <location>
        <begin position="417"/>
        <end position="490"/>
    </location>
</feature>